<evidence type="ECO:0000313" key="5">
    <source>
        <dbReference type="Proteomes" id="UP001224812"/>
    </source>
</evidence>
<sequence>MTFKNSIHHELAIFEPYLAQSITIYTHCFSQQTQTVQQFVNEIEQTAQILSKLTQNDMAEFYSDRLILQYRTLQKGIERLKNKTHQNEKMRKKFQSSYRFPKNIHAMRPSKRLEEYKKALRLLNDKISWIIEQGYDAQTMDDKTYWQIKLQETDFRKQKCLDAIEKTEEELLKSR</sequence>
<reference evidence="3" key="2">
    <citation type="submission" date="2016-10" db="EMBL/GenBank/DDBJ databases">
        <authorList>
            <person name="de Groot N.N."/>
        </authorList>
    </citation>
    <scope>NUCLEOTIDE SEQUENCE [LARGE SCALE GENOMIC DNA]</scope>
    <source>
        <strain evidence="3">DSM 24204</strain>
    </source>
</reference>
<dbReference type="Proteomes" id="UP000198883">
    <property type="component" value="Unassembled WGS sequence"/>
</dbReference>
<dbReference type="OrthoDB" id="5690713at2"/>
<keyword evidence="5" id="KW-1185">Reference proteome</keyword>
<dbReference type="GeneID" id="83544472"/>
<evidence type="ECO:0000313" key="4">
    <source>
        <dbReference type="Proteomes" id="UP000198883"/>
    </source>
</evidence>
<dbReference type="Proteomes" id="UP001224812">
    <property type="component" value="Unassembled WGS sequence"/>
</dbReference>
<keyword evidence="1" id="KW-0175">Coiled coil</keyword>
<reference evidence="4" key="1">
    <citation type="submission" date="2016-10" db="EMBL/GenBank/DDBJ databases">
        <authorList>
            <person name="Varghese N."/>
            <person name="Submissions S."/>
        </authorList>
    </citation>
    <scope>NUCLEOTIDE SEQUENCE [LARGE SCALE GENOMIC DNA]</scope>
    <source>
        <strain evidence="4">DSM 24204</strain>
    </source>
</reference>
<dbReference type="STRING" id="97481.SAMN05444853_105112"/>
<proteinExistence type="predicted"/>
<dbReference type="EMBL" id="FOBN01000005">
    <property type="protein sequence ID" value="SEM12367.1"/>
    <property type="molecule type" value="Genomic_DNA"/>
</dbReference>
<evidence type="ECO:0000313" key="2">
    <source>
        <dbReference type="EMBL" id="MDP8084766.1"/>
    </source>
</evidence>
<evidence type="ECO:0000256" key="1">
    <source>
        <dbReference type="SAM" id="Coils"/>
    </source>
</evidence>
<dbReference type="RefSeq" id="WP_090921017.1">
    <property type="nucleotide sequence ID" value="NZ_CP016180.1"/>
</dbReference>
<dbReference type="InterPro" id="IPR010890">
    <property type="entry name" value="PriC"/>
</dbReference>
<gene>
    <name evidence="2" type="ORF">QJT92_02300</name>
    <name evidence="3" type="ORF">SAMN05444853_105112</name>
</gene>
<protein>
    <submittedName>
        <fullName evidence="2">Primosomal replication protein</fullName>
    </submittedName>
    <submittedName>
        <fullName evidence="3">Restart primosome assembly protein PriC</fullName>
    </submittedName>
</protein>
<feature type="coiled-coil region" evidence="1">
    <location>
        <begin position="36"/>
        <end position="83"/>
    </location>
</feature>
<dbReference type="AlphaFoldDB" id="A0A1H7VU72"/>
<name>A0A1H7VU72_9PAST</name>
<accession>A0A1H7VU72</accession>
<organism evidence="3 4">
    <name type="scientific">Phocoenobacter skyensis</name>
    <dbReference type="NCBI Taxonomy" id="97481"/>
    <lineage>
        <taxon>Bacteria</taxon>
        <taxon>Pseudomonadati</taxon>
        <taxon>Pseudomonadota</taxon>
        <taxon>Gammaproteobacteria</taxon>
        <taxon>Pasteurellales</taxon>
        <taxon>Pasteurellaceae</taxon>
        <taxon>Phocoenobacter</taxon>
    </lineage>
</organism>
<evidence type="ECO:0000313" key="3">
    <source>
        <dbReference type="EMBL" id="SEM12367.1"/>
    </source>
</evidence>
<dbReference type="EMBL" id="JASAVS010000003">
    <property type="protein sequence ID" value="MDP8084766.1"/>
    <property type="molecule type" value="Genomic_DNA"/>
</dbReference>
<reference evidence="2 5" key="3">
    <citation type="journal article" date="2023" name="Front. Microbiol.">
        <title>Phylogeography and host specificity of Pasteurellaceae pathogenic to sea-farmed fish in the north-east Atlantic.</title>
        <authorList>
            <person name="Gulla S."/>
            <person name="Colquhoun D.J."/>
            <person name="Olsen A.B."/>
            <person name="Spilsberg B."/>
            <person name="Lagesen K."/>
            <person name="Aakesson C.P."/>
            <person name="Strom S."/>
            <person name="Manji F."/>
            <person name="Birkbeck T.H."/>
            <person name="Nilsen H.K."/>
        </authorList>
    </citation>
    <scope>NUCLEOTIDE SEQUENCE [LARGE SCALE GENOMIC DNA]</scope>
    <source>
        <strain evidence="2 5">VIO11850</strain>
    </source>
</reference>
<dbReference type="Pfam" id="PF07445">
    <property type="entry name" value="PriC"/>
    <property type="match status" value="1"/>
</dbReference>